<reference evidence="1" key="1">
    <citation type="journal article" date="2014" name="Front. Microbiol.">
        <title>High frequency of phylogenetically diverse reductive dehalogenase-homologous genes in deep subseafloor sedimentary metagenomes.</title>
        <authorList>
            <person name="Kawai M."/>
            <person name="Futagami T."/>
            <person name="Toyoda A."/>
            <person name="Takaki Y."/>
            <person name="Nishi S."/>
            <person name="Hori S."/>
            <person name="Arai W."/>
            <person name="Tsubouchi T."/>
            <person name="Morono Y."/>
            <person name="Uchiyama I."/>
            <person name="Ito T."/>
            <person name="Fujiyama A."/>
            <person name="Inagaki F."/>
            <person name="Takami H."/>
        </authorList>
    </citation>
    <scope>NUCLEOTIDE SEQUENCE</scope>
    <source>
        <strain evidence="1">Expedition CK06-06</strain>
    </source>
</reference>
<feature type="non-terminal residue" evidence="1">
    <location>
        <position position="58"/>
    </location>
</feature>
<feature type="non-terminal residue" evidence="1">
    <location>
        <position position="1"/>
    </location>
</feature>
<accession>X1QHI8</accession>
<comment type="caution">
    <text evidence="1">The sequence shown here is derived from an EMBL/GenBank/DDBJ whole genome shotgun (WGS) entry which is preliminary data.</text>
</comment>
<evidence type="ECO:0000313" key="1">
    <source>
        <dbReference type="EMBL" id="GAI67698.1"/>
    </source>
</evidence>
<name>X1QHI8_9ZZZZ</name>
<protein>
    <submittedName>
        <fullName evidence="1">Uncharacterized protein</fullName>
    </submittedName>
</protein>
<gene>
    <name evidence="1" type="ORF">S06H3_66472</name>
</gene>
<dbReference type="Gene3D" id="3.20.20.80">
    <property type="entry name" value="Glycosidases"/>
    <property type="match status" value="1"/>
</dbReference>
<proteinExistence type="predicted"/>
<sequence>GRVVFSQKHAELLELDWKETYLALLDDLEVKNIKLITYWDLLKPEEGEYNFEDLDWQI</sequence>
<organism evidence="1">
    <name type="scientific">marine sediment metagenome</name>
    <dbReference type="NCBI Taxonomy" id="412755"/>
    <lineage>
        <taxon>unclassified sequences</taxon>
        <taxon>metagenomes</taxon>
        <taxon>ecological metagenomes</taxon>
    </lineage>
</organism>
<dbReference type="AlphaFoldDB" id="X1QHI8"/>
<dbReference type="EMBL" id="BARV01045319">
    <property type="protein sequence ID" value="GAI67698.1"/>
    <property type="molecule type" value="Genomic_DNA"/>
</dbReference>